<reference evidence="1" key="1">
    <citation type="submission" date="2018-12" db="EMBL/GenBank/DDBJ databases">
        <authorList>
            <person name="Will S."/>
            <person name="Neumann-Schaal M."/>
            <person name="Henke P."/>
        </authorList>
    </citation>
    <scope>NUCLEOTIDE SEQUENCE</scope>
    <source>
        <strain evidence="1">PCC 7102</strain>
    </source>
</reference>
<comment type="caution">
    <text evidence="1">The sequence shown here is derived from an EMBL/GenBank/DDBJ whole genome shotgun (WGS) entry which is preliminary data.</text>
</comment>
<dbReference type="Proteomes" id="UP000271624">
    <property type="component" value="Unassembled WGS sequence"/>
</dbReference>
<accession>A0A433UIY5</accession>
<name>A0A433UIY5_9CYAN</name>
<dbReference type="AlphaFoldDB" id="A0A433UIY5"/>
<gene>
    <name evidence="1" type="ORF">DSM106972_095440</name>
</gene>
<protein>
    <submittedName>
        <fullName evidence="1">Uncharacterized protein</fullName>
    </submittedName>
</protein>
<reference evidence="1" key="2">
    <citation type="journal article" date="2019" name="Genome Biol. Evol.">
        <title>Day and night: Metabolic profiles and evolutionary relationships of six axenic non-marine cyanobacteria.</title>
        <authorList>
            <person name="Will S.E."/>
            <person name="Henke P."/>
            <person name="Boedeker C."/>
            <person name="Huang S."/>
            <person name="Brinkmann H."/>
            <person name="Rohde M."/>
            <person name="Jarek M."/>
            <person name="Friedl T."/>
            <person name="Seufert S."/>
            <person name="Schumacher M."/>
            <person name="Overmann J."/>
            <person name="Neumann-Schaal M."/>
            <person name="Petersen J."/>
        </authorList>
    </citation>
    <scope>NUCLEOTIDE SEQUENCE [LARGE SCALE GENOMIC DNA]</scope>
    <source>
        <strain evidence="1">PCC 7102</strain>
    </source>
</reference>
<proteinExistence type="predicted"/>
<dbReference type="EMBL" id="RSCL01000055">
    <property type="protein sequence ID" value="RUS93785.1"/>
    <property type="molecule type" value="Genomic_DNA"/>
</dbReference>
<keyword evidence="2" id="KW-1185">Reference proteome</keyword>
<evidence type="ECO:0000313" key="2">
    <source>
        <dbReference type="Proteomes" id="UP000271624"/>
    </source>
</evidence>
<sequence length="217" mass="24681">MVNKVAKMSLPKKPRLYAAQLKKDAEKAKRLLILSGYYVDCWFVTKLESVLRIETTVINPVIECSDRDTIDALINTLYTVRADTYNVLGSAQFWNGSWFGTQNIVAAHSGKPETRLVNGKPLPSKIFEWTVQDTAKNILASQEASKVEIIKRIYKRIPLHVGADLTKQQVALNKELTKQRQAAIDALKSFETIKTIPWLLTCFDTNLTARWQVPRFK</sequence>
<organism evidence="1 2">
    <name type="scientific">Dulcicalothrix desertica PCC 7102</name>
    <dbReference type="NCBI Taxonomy" id="232991"/>
    <lineage>
        <taxon>Bacteria</taxon>
        <taxon>Bacillati</taxon>
        <taxon>Cyanobacteriota</taxon>
        <taxon>Cyanophyceae</taxon>
        <taxon>Nostocales</taxon>
        <taxon>Calotrichaceae</taxon>
        <taxon>Dulcicalothrix</taxon>
    </lineage>
</organism>
<evidence type="ECO:0000313" key="1">
    <source>
        <dbReference type="EMBL" id="RUS93785.1"/>
    </source>
</evidence>